<gene>
    <name evidence="1" type="ORF">Pan54_45180</name>
</gene>
<evidence type="ECO:0000313" key="1">
    <source>
        <dbReference type="EMBL" id="TWT63760.1"/>
    </source>
</evidence>
<accession>A0A5C5XLE5</accession>
<protein>
    <recommendedName>
        <fullName evidence="3">ATP-grasp domain-containing protein</fullName>
    </recommendedName>
</protein>
<organism evidence="1 2">
    <name type="scientific">Rubinisphaera italica</name>
    <dbReference type="NCBI Taxonomy" id="2527969"/>
    <lineage>
        <taxon>Bacteria</taxon>
        <taxon>Pseudomonadati</taxon>
        <taxon>Planctomycetota</taxon>
        <taxon>Planctomycetia</taxon>
        <taxon>Planctomycetales</taxon>
        <taxon>Planctomycetaceae</taxon>
        <taxon>Rubinisphaera</taxon>
    </lineage>
</organism>
<dbReference type="EMBL" id="SJPG01000001">
    <property type="protein sequence ID" value="TWT63760.1"/>
    <property type="molecule type" value="Genomic_DNA"/>
</dbReference>
<evidence type="ECO:0000313" key="2">
    <source>
        <dbReference type="Proteomes" id="UP000316095"/>
    </source>
</evidence>
<dbReference type="Proteomes" id="UP000316095">
    <property type="component" value="Unassembled WGS sequence"/>
</dbReference>
<name>A0A5C5XLE5_9PLAN</name>
<proteinExistence type="predicted"/>
<comment type="caution">
    <text evidence="1">The sequence shown here is derived from an EMBL/GenBank/DDBJ whole genome shotgun (WGS) entry which is preliminary data.</text>
</comment>
<sequence>MMRRLFRPNFEFEHQLAAGNSPWQLPKKLAQVNARWAHRVIPLMSPDDYLWLPEIDLLDDESRRRLTSECAQQGVTPLETFDGMQSASAEVELISWGWSQAMTQLATKNGWTFSAPLLETVEWINSRGTSFQFEEKWNIAPAGCRVIHSLTDLKEIVAAQDETANWLVKAEFSMSSRERLMGRGRTLTGNDQNWAEHRLIKGQALYFEPWLDRVAEMSIHFQIDTNRSVKRLGCTHLHTDAHGRYLGNVAVAKNEEAEFIRQWQVSYEQTSAFAEEAASRGYFGPLSIDAMRYRISDGTLLERPLQDINGRFTMGRCELERALSTGELTD</sequence>
<dbReference type="AlphaFoldDB" id="A0A5C5XLE5"/>
<reference evidence="1 2" key="1">
    <citation type="submission" date="2019-02" db="EMBL/GenBank/DDBJ databases">
        <title>Deep-cultivation of Planctomycetes and their phenomic and genomic characterization uncovers novel biology.</title>
        <authorList>
            <person name="Wiegand S."/>
            <person name="Jogler M."/>
            <person name="Boedeker C."/>
            <person name="Pinto D."/>
            <person name="Vollmers J."/>
            <person name="Rivas-Marin E."/>
            <person name="Kohn T."/>
            <person name="Peeters S.H."/>
            <person name="Heuer A."/>
            <person name="Rast P."/>
            <person name="Oberbeckmann S."/>
            <person name="Bunk B."/>
            <person name="Jeske O."/>
            <person name="Meyerdierks A."/>
            <person name="Storesund J.E."/>
            <person name="Kallscheuer N."/>
            <person name="Luecker S."/>
            <person name="Lage O.M."/>
            <person name="Pohl T."/>
            <person name="Merkel B.J."/>
            <person name="Hornburger P."/>
            <person name="Mueller R.-W."/>
            <person name="Bruemmer F."/>
            <person name="Labrenz M."/>
            <person name="Spormann A.M."/>
            <person name="Op Den Camp H."/>
            <person name="Overmann J."/>
            <person name="Amann R."/>
            <person name="Jetten M.S.M."/>
            <person name="Mascher T."/>
            <person name="Medema M.H."/>
            <person name="Devos D.P."/>
            <person name="Kaster A.-K."/>
            <person name="Ovreas L."/>
            <person name="Rohde M."/>
            <person name="Galperin M.Y."/>
            <person name="Jogler C."/>
        </authorList>
    </citation>
    <scope>NUCLEOTIDE SEQUENCE [LARGE SCALE GENOMIC DNA]</scope>
    <source>
        <strain evidence="1 2">Pan54</strain>
    </source>
</reference>
<evidence type="ECO:0008006" key="3">
    <source>
        <dbReference type="Google" id="ProtNLM"/>
    </source>
</evidence>
<keyword evidence="2" id="KW-1185">Reference proteome</keyword>